<comment type="caution">
    <text evidence="7">The sequence shown here is derived from an EMBL/GenBank/DDBJ whole genome shotgun (WGS) entry which is preliminary data.</text>
</comment>
<sequence length="578" mass="66957">MAIKVLPHYLINQISAGEVIDSPASVVKELVENSIDAGANRIDIHIKQGGKKLIQIQDNGYGIVKNEISLALQRHTTSKITSIEDLESLTSLGFRGEALTSISSVSRLTLTSRTQAHNQAWQIYTEGNQINHQIVPATHPIGTTVKVLDLFYNTPVRRKFMKTEKAEFNNIDNILKQLLLSRFDISISLSHDEHLVYYQPVVTTETEIQRRLKFIFGADFNKHSLSINHRSNDLFIHGWIAEVNVYRIINDLQYSYVNKRIVKNKLINNAIRQSFRSILQNNSRLAYVIYLEIKPCQIDINIHPTKKEIRFYEPRLINHFIIQGITNVAKCIIVNNPTIKSCHKENKNELEINNSESQNNTFSLPDWYFKEDVSNAIKNNMTGIYKLPSSFTYSNYFGQLLAILYNSYVLLKKNQKLILMSIPTSLCYLRKAQLKHCETYFKSRPLLFPLKIKINELYCKILKDNHTLIKKTGIDLMIEKDHLTLHAIPSTFHEYNLKNLIYAMLNHLNQQKKNYFKQLVHWLGNYEDKSKVISWNILKANILLAEIEYFCPDLLTKPPANLIQHIDIKNTIKMFNDE</sequence>
<reference evidence="7 8" key="1">
    <citation type="journal article" date="2018" name="Genome Biol. Evol.">
        <title>Cladogenesis and Genomic Streamlining in Extracellular Endosymbionts of Tropical Stink Bugs.</title>
        <authorList>
            <person name="Otero-Bravo A."/>
            <person name="Goffredi S."/>
            <person name="Sabree Z.L."/>
        </authorList>
    </citation>
    <scope>NUCLEOTIDE SEQUENCE [LARGE SCALE GENOMIC DNA]</scope>
    <source>
        <strain evidence="7 8">SoET</strain>
    </source>
</reference>
<protein>
    <recommendedName>
        <fullName evidence="2 5">DNA mismatch repair protein MutL</fullName>
    </recommendedName>
</protein>
<dbReference type="OrthoDB" id="9763467at2"/>
<dbReference type="SUPFAM" id="SSF54211">
    <property type="entry name" value="Ribosomal protein S5 domain 2-like"/>
    <property type="match status" value="1"/>
</dbReference>
<dbReference type="Pfam" id="PF08676">
    <property type="entry name" value="MutL_C"/>
    <property type="match status" value="1"/>
</dbReference>
<evidence type="ECO:0000256" key="2">
    <source>
        <dbReference type="ARBA" id="ARBA00021975"/>
    </source>
</evidence>
<dbReference type="InterPro" id="IPR042120">
    <property type="entry name" value="MutL_C_dimsub"/>
</dbReference>
<dbReference type="InterPro" id="IPR014721">
    <property type="entry name" value="Ribsml_uS5_D2-typ_fold_subgr"/>
</dbReference>
<comment type="function">
    <text evidence="5">This protein is involved in the repair of mismatches in DNA. It is required for dam-dependent methyl-directed DNA mismatch repair. May act as a 'molecular matchmaker', a protein that promotes the formation of a stable complex between two or more DNA-binding proteins in an ATP-dependent manner without itself being part of a final effector complex.</text>
</comment>
<dbReference type="GO" id="GO:0016887">
    <property type="term" value="F:ATP hydrolysis activity"/>
    <property type="evidence" value="ECO:0007669"/>
    <property type="project" value="InterPro"/>
</dbReference>
<dbReference type="InterPro" id="IPR002099">
    <property type="entry name" value="MutL/Mlh/PMS"/>
</dbReference>
<dbReference type="GO" id="GO:0032300">
    <property type="term" value="C:mismatch repair complex"/>
    <property type="evidence" value="ECO:0007669"/>
    <property type="project" value="InterPro"/>
</dbReference>
<dbReference type="RefSeq" id="WP_136131740.1">
    <property type="nucleotide sequence ID" value="NZ_PDKS01000003.1"/>
</dbReference>
<evidence type="ECO:0000259" key="6">
    <source>
        <dbReference type="SMART" id="SM01340"/>
    </source>
</evidence>
<dbReference type="Gene3D" id="3.30.1540.20">
    <property type="entry name" value="MutL, C-terminal domain, dimerisation subdomain"/>
    <property type="match status" value="1"/>
</dbReference>
<evidence type="ECO:0000256" key="4">
    <source>
        <dbReference type="ARBA" id="ARBA00023204"/>
    </source>
</evidence>
<dbReference type="Proteomes" id="UP000296034">
    <property type="component" value="Unassembled WGS sequence"/>
</dbReference>
<dbReference type="Pfam" id="PF13589">
    <property type="entry name" value="HATPase_c_3"/>
    <property type="match status" value="1"/>
</dbReference>
<evidence type="ECO:0000313" key="7">
    <source>
        <dbReference type="EMBL" id="PPI87123.1"/>
    </source>
</evidence>
<evidence type="ECO:0000313" key="8">
    <source>
        <dbReference type="Proteomes" id="UP000296034"/>
    </source>
</evidence>
<dbReference type="InterPro" id="IPR036890">
    <property type="entry name" value="HATPase_C_sf"/>
</dbReference>
<dbReference type="HAMAP" id="MF_00149">
    <property type="entry name" value="DNA_mis_repair"/>
    <property type="match status" value="1"/>
</dbReference>
<dbReference type="Gene3D" id="3.30.565.10">
    <property type="entry name" value="Histidine kinase-like ATPase, C-terminal domain"/>
    <property type="match status" value="1"/>
</dbReference>
<dbReference type="InterPro" id="IPR013507">
    <property type="entry name" value="DNA_mismatch_S5_2-like"/>
</dbReference>
<dbReference type="GO" id="GO:0140664">
    <property type="term" value="F:ATP-dependent DNA damage sensor activity"/>
    <property type="evidence" value="ECO:0007669"/>
    <property type="project" value="InterPro"/>
</dbReference>
<dbReference type="InterPro" id="IPR014762">
    <property type="entry name" value="DNA_mismatch_repair_CS"/>
</dbReference>
<accession>A0A2P5SXU7</accession>
<dbReference type="PROSITE" id="PS00058">
    <property type="entry name" value="DNA_MISMATCH_REPAIR_1"/>
    <property type="match status" value="1"/>
</dbReference>
<dbReference type="InterPro" id="IPR038973">
    <property type="entry name" value="MutL/Mlh/Pms-like"/>
</dbReference>
<name>A0A2P5SXU7_9GAMM</name>
<dbReference type="Gene3D" id="3.30.1370.100">
    <property type="entry name" value="MutL, C-terminal domain, regulatory subdomain"/>
    <property type="match status" value="1"/>
</dbReference>
<dbReference type="PANTHER" id="PTHR10073:SF12">
    <property type="entry name" value="DNA MISMATCH REPAIR PROTEIN MLH1"/>
    <property type="match status" value="1"/>
</dbReference>
<evidence type="ECO:0000256" key="3">
    <source>
        <dbReference type="ARBA" id="ARBA00022763"/>
    </source>
</evidence>
<dbReference type="InterPro" id="IPR037198">
    <property type="entry name" value="MutL_C_sf"/>
</dbReference>
<evidence type="ECO:0000256" key="5">
    <source>
        <dbReference type="HAMAP-Rule" id="MF_00149"/>
    </source>
</evidence>
<feature type="domain" description="DNA mismatch repair protein S5" evidence="6">
    <location>
        <begin position="212"/>
        <end position="330"/>
    </location>
</feature>
<dbReference type="InterPro" id="IPR020568">
    <property type="entry name" value="Ribosomal_Su5_D2-typ_SF"/>
</dbReference>
<dbReference type="Pfam" id="PF01119">
    <property type="entry name" value="DNA_mis_repair"/>
    <property type="match status" value="1"/>
</dbReference>
<evidence type="ECO:0000256" key="1">
    <source>
        <dbReference type="ARBA" id="ARBA00006082"/>
    </source>
</evidence>
<proteinExistence type="inferred from homology"/>
<gene>
    <name evidence="5" type="primary">mutL</name>
    <name evidence="7" type="ORF">CRV11_02270</name>
</gene>
<organism evidence="7 8">
    <name type="scientific">Candidatus Pantoea edessiphila</name>
    <dbReference type="NCBI Taxonomy" id="2044610"/>
    <lineage>
        <taxon>Bacteria</taxon>
        <taxon>Pseudomonadati</taxon>
        <taxon>Pseudomonadota</taxon>
        <taxon>Gammaproteobacteria</taxon>
        <taxon>Enterobacterales</taxon>
        <taxon>Erwiniaceae</taxon>
        <taxon>Pantoea</taxon>
    </lineage>
</organism>
<dbReference type="FunFam" id="3.30.565.10:FF:000003">
    <property type="entry name" value="DNA mismatch repair endonuclease MutL"/>
    <property type="match status" value="1"/>
</dbReference>
<dbReference type="InterPro" id="IPR042121">
    <property type="entry name" value="MutL_C_regsub"/>
</dbReference>
<dbReference type="AlphaFoldDB" id="A0A2P5SXU7"/>
<keyword evidence="4 5" id="KW-0234">DNA repair</keyword>
<dbReference type="InterPro" id="IPR020667">
    <property type="entry name" value="DNA_mismatch_repair_MutL"/>
</dbReference>
<dbReference type="NCBIfam" id="TIGR00585">
    <property type="entry name" value="mutl"/>
    <property type="match status" value="1"/>
</dbReference>
<dbReference type="GO" id="GO:0006298">
    <property type="term" value="P:mismatch repair"/>
    <property type="evidence" value="ECO:0007669"/>
    <property type="project" value="UniProtKB-UniRule"/>
</dbReference>
<dbReference type="CDD" id="cd16926">
    <property type="entry name" value="HATPase_MutL-MLH-PMS-like"/>
    <property type="match status" value="1"/>
</dbReference>
<dbReference type="SUPFAM" id="SSF55874">
    <property type="entry name" value="ATPase domain of HSP90 chaperone/DNA topoisomerase II/histidine kinase"/>
    <property type="match status" value="1"/>
</dbReference>
<dbReference type="SUPFAM" id="SSF118116">
    <property type="entry name" value="DNA mismatch repair protein MutL"/>
    <property type="match status" value="1"/>
</dbReference>
<comment type="similarity">
    <text evidence="1 5">Belongs to the DNA mismatch repair MutL/HexB family.</text>
</comment>
<keyword evidence="3 5" id="KW-0227">DNA damage</keyword>
<dbReference type="InterPro" id="IPR014790">
    <property type="entry name" value="MutL_C"/>
</dbReference>
<dbReference type="GO" id="GO:0005524">
    <property type="term" value="F:ATP binding"/>
    <property type="evidence" value="ECO:0007669"/>
    <property type="project" value="InterPro"/>
</dbReference>
<dbReference type="Gene3D" id="3.30.230.10">
    <property type="match status" value="1"/>
</dbReference>
<dbReference type="GO" id="GO:0030983">
    <property type="term" value="F:mismatched DNA binding"/>
    <property type="evidence" value="ECO:0007669"/>
    <property type="project" value="InterPro"/>
</dbReference>
<dbReference type="EMBL" id="PDKS01000003">
    <property type="protein sequence ID" value="PPI87123.1"/>
    <property type="molecule type" value="Genomic_DNA"/>
</dbReference>
<dbReference type="PANTHER" id="PTHR10073">
    <property type="entry name" value="DNA MISMATCH REPAIR PROTEIN MLH, PMS, MUTL"/>
    <property type="match status" value="1"/>
</dbReference>
<dbReference type="SMART" id="SM01340">
    <property type="entry name" value="DNA_mis_repair"/>
    <property type="match status" value="1"/>
</dbReference>